<evidence type="ECO:0000313" key="2">
    <source>
        <dbReference type="EMBL" id="MBX8644391.1"/>
    </source>
</evidence>
<dbReference type="EMBL" id="JAHEAC010000059">
    <property type="protein sequence ID" value="MBX8644391.1"/>
    <property type="molecule type" value="Genomic_DNA"/>
</dbReference>
<proteinExistence type="predicted"/>
<dbReference type="Proteomes" id="UP000716004">
    <property type="component" value="Unassembled WGS sequence"/>
</dbReference>
<reference evidence="1" key="1">
    <citation type="submission" date="2021-04" db="EMBL/GenBank/DDBJ databases">
        <title>Genomic insights into ecological role and evolution of a novel Thermoplasmata order Candidatus Sysuiplasmatales.</title>
        <authorList>
            <person name="Yuan Y."/>
        </authorList>
    </citation>
    <scope>NUCLEOTIDE SEQUENCE</scope>
    <source>
        <strain evidence="2">TUT19-bin139</strain>
        <strain evidence="1">YP2-bin.285</strain>
    </source>
</reference>
<evidence type="ECO:0000313" key="1">
    <source>
        <dbReference type="EMBL" id="MBX8632210.1"/>
    </source>
</evidence>
<dbReference type="AlphaFoldDB" id="A0A8J7YNZ1"/>
<comment type="caution">
    <text evidence="1">The sequence shown here is derived from an EMBL/GenBank/DDBJ whole genome shotgun (WGS) entry which is preliminary data.</text>
</comment>
<gene>
    <name evidence="1" type="ORF">J9259_06810</name>
    <name evidence="2" type="ORF">KIY12_06700</name>
</gene>
<accession>A0A8J7YNZ1</accession>
<protein>
    <submittedName>
        <fullName evidence="1">Uncharacterized protein</fullName>
    </submittedName>
</protein>
<dbReference type="EMBL" id="JAGVSJ010000017">
    <property type="protein sequence ID" value="MBX8632210.1"/>
    <property type="molecule type" value="Genomic_DNA"/>
</dbReference>
<evidence type="ECO:0000313" key="3">
    <source>
        <dbReference type="Proteomes" id="UP000716004"/>
    </source>
</evidence>
<name>A0A8J7YNZ1_9ARCH</name>
<organism evidence="1 3">
    <name type="scientific">Candidatus Sysuiplasma superficiale</name>
    <dbReference type="NCBI Taxonomy" id="2823368"/>
    <lineage>
        <taxon>Archaea</taxon>
        <taxon>Methanobacteriati</taxon>
        <taxon>Thermoplasmatota</taxon>
        <taxon>Thermoplasmata</taxon>
        <taxon>Candidatus Sysuiplasmatales</taxon>
        <taxon>Candidatus Sysuiplasmataceae</taxon>
        <taxon>Candidatus Sysuiplasma</taxon>
    </lineage>
</organism>
<dbReference type="Proteomes" id="UP000750197">
    <property type="component" value="Unassembled WGS sequence"/>
</dbReference>
<sequence>MYGLNSQVTSAYNLVVNVSSNSTVEGAWSTDWHTMPDAGPNALIVNSTTNPPEVVPLVNHTGPAQAELIGNHFPPPSYYPTNGSFRITITFVTGGDFRLSGYCTLAGPTVYRFNPDTIYPHAELKYGLLSSFVFIHAPAWMNATNFTTSYLNVTQSFAVVRS</sequence>